<evidence type="ECO:0000313" key="1">
    <source>
        <dbReference type="EMBL" id="KAH3722094.1"/>
    </source>
</evidence>
<evidence type="ECO:0000313" key="2">
    <source>
        <dbReference type="Proteomes" id="UP000828390"/>
    </source>
</evidence>
<keyword evidence="2" id="KW-1185">Reference proteome</keyword>
<organism evidence="1 2">
    <name type="scientific">Dreissena polymorpha</name>
    <name type="common">Zebra mussel</name>
    <name type="synonym">Mytilus polymorpha</name>
    <dbReference type="NCBI Taxonomy" id="45954"/>
    <lineage>
        <taxon>Eukaryota</taxon>
        <taxon>Metazoa</taxon>
        <taxon>Spiralia</taxon>
        <taxon>Lophotrochozoa</taxon>
        <taxon>Mollusca</taxon>
        <taxon>Bivalvia</taxon>
        <taxon>Autobranchia</taxon>
        <taxon>Heteroconchia</taxon>
        <taxon>Euheterodonta</taxon>
        <taxon>Imparidentia</taxon>
        <taxon>Neoheterodontei</taxon>
        <taxon>Myida</taxon>
        <taxon>Dreissenoidea</taxon>
        <taxon>Dreissenidae</taxon>
        <taxon>Dreissena</taxon>
    </lineage>
</organism>
<dbReference type="EMBL" id="JAIWYP010000013">
    <property type="protein sequence ID" value="KAH3722094.1"/>
    <property type="molecule type" value="Genomic_DNA"/>
</dbReference>
<comment type="caution">
    <text evidence="1">The sequence shown here is derived from an EMBL/GenBank/DDBJ whole genome shotgun (WGS) entry which is preliminary data.</text>
</comment>
<proteinExistence type="predicted"/>
<name>A0A9D4CEA2_DREPO</name>
<reference evidence="1" key="1">
    <citation type="journal article" date="2019" name="bioRxiv">
        <title>The Genome of the Zebra Mussel, Dreissena polymorpha: A Resource for Invasive Species Research.</title>
        <authorList>
            <person name="McCartney M.A."/>
            <person name="Auch B."/>
            <person name="Kono T."/>
            <person name="Mallez S."/>
            <person name="Zhang Y."/>
            <person name="Obille A."/>
            <person name="Becker A."/>
            <person name="Abrahante J.E."/>
            <person name="Garbe J."/>
            <person name="Badalamenti J.P."/>
            <person name="Herman A."/>
            <person name="Mangelson H."/>
            <person name="Liachko I."/>
            <person name="Sullivan S."/>
            <person name="Sone E.D."/>
            <person name="Koren S."/>
            <person name="Silverstein K.A.T."/>
            <person name="Beckman K.B."/>
            <person name="Gohl D.M."/>
        </authorList>
    </citation>
    <scope>NUCLEOTIDE SEQUENCE</scope>
    <source>
        <strain evidence="1">Duluth1</strain>
        <tissue evidence="1">Whole animal</tissue>
    </source>
</reference>
<dbReference type="AlphaFoldDB" id="A0A9D4CEA2"/>
<protein>
    <submittedName>
        <fullName evidence="1">Uncharacterized protein</fullName>
    </submittedName>
</protein>
<sequence>MLVFSLGVLHRMLVFSLGCDIVWWSSPRCATSYAGLLLGVLHRMLVSNWGAKSYAGLLLGVLHRMVVFS</sequence>
<dbReference type="Proteomes" id="UP000828390">
    <property type="component" value="Unassembled WGS sequence"/>
</dbReference>
<accession>A0A9D4CEA2</accession>
<gene>
    <name evidence="1" type="ORF">DPMN_065045</name>
</gene>
<reference evidence="1" key="2">
    <citation type="submission" date="2020-11" db="EMBL/GenBank/DDBJ databases">
        <authorList>
            <person name="McCartney M.A."/>
            <person name="Auch B."/>
            <person name="Kono T."/>
            <person name="Mallez S."/>
            <person name="Becker A."/>
            <person name="Gohl D.M."/>
            <person name="Silverstein K.A.T."/>
            <person name="Koren S."/>
            <person name="Bechman K.B."/>
            <person name="Herman A."/>
            <person name="Abrahante J.E."/>
            <person name="Garbe J."/>
        </authorList>
    </citation>
    <scope>NUCLEOTIDE SEQUENCE</scope>
    <source>
        <strain evidence="1">Duluth1</strain>
        <tissue evidence="1">Whole animal</tissue>
    </source>
</reference>